<feature type="domain" description="EAL" evidence="3">
    <location>
        <begin position="425"/>
        <end position="675"/>
    </location>
</feature>
<dbReference type="Pfam" id="PF00563">
    <property type="entry name" value="EAL"/>
    <property type="match status" value="1"/>
</dbReference>
<dbReference type="SUPFAM" id="SSF55073">
    <property type="entry name" value="Nucleotide cyclase"/>
    <property type="match status" value="1"/>
</dbReference>
<organism evidence="6 7">
    <name type="scientific">Pannonibacter indicus</name>
    <dbReference type="NCBI Taxonomy" id="466044"/>
    <lineage>
        <taxon>Bacteria</taxon>
        <taxon>Pseudomonadati</taxon>
        <taxon>Pseudomonadota</taxon>
        <taxon>Alphaproteobacteria</taxon>
        <taxon>Hyphomicrobiales</taxon>
        <taxon>Stappiaceae</taxon>
        <taxon>Pannonibacter</taxon>
    </lineage>
</organism>
<sequence>MLNVLSCIAVEHDLRYVALAAVVCVFGSFLSMRIYTRMRRSDGSRRWLWLFLGALVATCTIWTTHFAAMLGYLVPFDRSFAPGLTAASFAILFLCTCFAFGVSLRSHAGLTIELGGVLFGFGIAIMHYTGMAAFLVPGIITWEPSYVLASVLLGALFGGLAFNRASRPVTRFCRFGSMVAMILAIVSMHFTGMEAMTITPLAGIDIPPQAMPDEYMLAAVTGITTVLLVTVGSSYTIDRFSLQEATERYQQLTLFDALTGLPNKAWAEGKLAELLDSAIRSNDRVAVYTIDLEEFAMINAAHGEVTGDAVLREVGLHLNDALMADEYTARLPGAQFLFIKTRVFGRHETSASAARLQKLVAGPHMTPAGTLTLRSAVGYAVFPDDGLDASTLMTRASLAAQDARRGGSGEVRRYQAGLDDDVRHQARLAIDLRSAVSGNQLELYYQPQNCTSTRSLVGFEALVRWHHPTLGMVSPGDFIPVAERTGLIAEIGDYVLRRACADAAAWPGGYKVAVNVAAYQLTRLDLPALVDEVLKETGLAPERLEIELTESGLIADHARALATITRLKTLGVSIAMDDFGTGYSSLALLQHFPFDKIKIDRSFITDVANRPRAAAIVRAALLIAESMNIPVLAEGVESEEEFAYLREAGCPAVQGFLFGRPMPLSSVQTLMLREQLRAASPGAAAGDTDGRAEMPGAGRLAS</sequence>
<dbReference type="AlphaFoldDB" id="A0A0K6I5Z1"/>
<evidence type="ECO:0000256" key="2">
    <source>
        <dbReference type="SAM" id="MobiDB-lite"/>
    </source>
</evidence>
<evidence type="ECO:0000313" key="6">
    <source>
        <dbReference type="EMBL" id="CUA98478.1"/>
    </source>
</evidence>
<dbReference type="PROSITE" id="PS50924">
    <property type="entry name" value="MHYT"/>
    <property type="match status" value="1"/>
</dbReference>
<accession>A0A0K6I5Z1</accession>
<feature type="region of interest" description="Disordered" evidence="2">
    <location>
        <begin position="681"/>
        <end position="702"/>
    </location>
</feature>
<dbReference type="SUPFAM" id="SSF141868">
    <property type="entry name" value="EAL domain-like"/>
    <property type="match status" value="1"/>
</dbReference>
<dbReference type="Pfam" id="PF03707">
    <property type="entry name" value="MHYT"/>
    <property type="match status" value="2"/>
</dbReference>
<dbReference type="SMART" id="SM00267">
    <property type="entry name" value="GGDEF"/>
    <property type="match status" value="1"/>
</dbReference>
<dbReference type="Gene3D" id="3.20.20.450">
    <property type="entry name" value="EAL domain"/>
    <property type="match status" value="1"/>
</dbReference>
<feature type="domain" description="GGDEF" evidence="4">
    <location>
        <begin position="283"/>
        <end position="416"/>
    </location>
</feature>
<dbReference type="SMART" id="SM00052">
    <property type="entry name" value="EAL"/>
    <property type="match status" value="1"/>
</dbReference>
<evidence type="ECO:0000259" key="4">
    <source>
        <dbReference type="PROSITE" id="PS50887"/>
    </source>
</evidence>
<feature type="transmembrane region" description="Helical" evidence="1">
    <location>
        <begin position="80"/>
        <end position="102"/>
    </location>
</feature>
<name>A0A0K6I5Z1_9HYPH</name>
<reference evidence="7" key="1">
    <citation type="submission" date="2015-08" db="EMBL/GenBank/DDBJ databases">
        <authorList>
            <person name="Varghese N."/>
        </authorList>
    </citation>
    <scope>NUCLEOTIDE SEQUENCE [LARGE SCALE GENOMIC DNA]</scope>
    <source>
        <strain evidence="7">DSM 23407</strain>
    </source>
</reference>
<dbReference type="PROSITE" id="PS50883">
    <property type="entry name" value="EAL"/>
    <property type="match status" value="1"/>
</dbReference>
<feature type="transmembrane region" description="Helical" evidence="1">
    <location>
        <begin position="175"/>
        <end position="195"/>
    </location>
</feature>
<dbReference type="PROSITE" id="PS50887">
    <property type="entry name" value="GGDEF"/>
    <property type="match status" value="1"/>
</dbReference>
<dbReference type="CDD" id="cd01948">
    <property type="entry name" value="EAL"/>
    <property type="match status" value="1"/>
</dbReference>
<keyword evidence="1" id="KW-0472">Membrane</keyword>
<dbReference type="Gene3D" id="3.30.70.270">
    <property type="match status" value="1"/>
</dbReference>
<dbReference type="InterPro" id="IPR035919">
    <property type="entry name" value="EAL_sf"/>
</dbReference>
<protein>
    <submittedName>
        <fullName evidence="6">Diguanylate cyclase/phosphodiesterase</fullName>
    </submittedName>
</protein>
<keyword evidence="7" id="KW-1185">Reference proteome</keyword>
<dbReference type="InterPro" id="IPR001633">
    <property type="entry name" value="EAL_dom"/>
</dbReference>
<dbReference type="InterPro" id="IPR029787">
    <property type="entry name" value="Nucleotide_cyclase"/>
</dbReference>
<feature type="transmembrane region" description="Helical" evidence="1">
    <location>
        <begin position="16"/>
        <end position="35"/>
    </location>
</feature>
<feature type="domain" description="MHYT" evidence="5">
    <location>
        <begin position="12"/>
        <end position="199"/>
    </location>
</feature>
<keyword evidence="1" id="KW-0812">Transmembrane</keyword>
<dbReference type="OrthoDB" id="9814202at2"/>
<gene>
    <name evidence="6" type="ORF">Ga0061067_11013</name>
</gene>
<dbReference type="PANTHER" id="PTHR44757:SF2">
    <property type="entry name" value="BIOFILM ARCHITECTURE MAINTENANCE PROTEIN MBAA"/>
    <property type="match status" value="1"/>
</dbReference>
<dbReference type="InterPro" id="IPR000160">
    <property type="entry name" value="GGDEF_dom"/>
</dbReference>
<dbReference type="InterPro" id="IPR005330">
    <property type="entry name" value="MHYT_dom"/>
</dbReference>
<evidence type="ECO:0000259" key="5">
    <source>
        <dbReference type="PROSITE" id="PS50924"/>
    </source>
</evidence>
<dbReference type="PANTHER" id="PTHR44757">
    <property type="entry name" value="DIGUANYLATE CYCLASE DGCP"/>
    <property type="match status" value="1"/>
</dbReference>
<feature type="transmembrane region" description="Helical" evidence="1">
    <location>
        <begin position="47"/>
        <end position="74"/>
    </location>
</feature>
<dbReference type="RefSeq" id="WP_072242622.1">
    <property type="nucleotide sequence ID" value="NZ_CYHE01000010.1"/>
</dbReference>
<feature type="transmembrane region" description="Helical" evidence="1">
    <location>
        <begin position="146"/>
        <end position="163"/>
    </location>
</feature>
<proteinExistence type="predicted"/>
<dbReference type="Proteomes" id="UP000183900">
    <property type="component" value="Unassembled WGS sequence"/>
</dbReference>
<evidence type="ECO:0000256" key="1">
    <source>
        <dbReference type="PROSITE-ProRule" id="PRU00244"/>
    </source>
</evidence>
<dbReference type="EMBL" id="CYHE01000010">
    <property type="protein sequence ID" value="CUA98478.1"/>
    <property type="molecule type" value="Genomic_DNA"/>
</dbReference>
<feature type="transmembrane region" description="Helical" evidence="1">
    <location>
        <begin position="114"/>
        <end position="140"/>
    </location>
</feature>
<dbReference type="GO" id="GO:0016020">
    <property type="term" value="C:membrane"/>
    <property type="evidence" value="ECO:0007669"/>
    <property type="project" value="UniProtKB-UniRule"/>
</dbReference>
<dbReference type="InterPro" id="IPR052155">
    <property type="entry name" value="Biofilm_reg_signaling"/>
</dbReference>
<dbReference type="InterPro" id="IPR043128">
    <property type="entry name" value="Rev_trsase/Diguanyl_cyclase"/>
</dbReference>
<evidence type="ECO:0000313" key="7">
    <source>
        <dbReference type="Proteomes" id="UP000183900"/>
    </source>
</evidence>
<keyword evidence="1" id="KW-1133">Transmembrane helix</keyword>
<dbReference type="Pfam" id="PF00990">
    <property type="entry name" value="GGDEF"/>
    <property type="match status" value="1"/>
</dbReference>
<dbReference type="NCBIfam" id="TIGR00254">
    <property type="entry name" value="GGDEF"/>
    <property type="match status" value="1"/>
</dbReference>
<evidence type="ECO:0000259" key="3">
    <source>
        <dbReference type="PROSITE" id="PS50883"/>
    </source>
</evidence>
<dbReference type="CDD" id="cd01949">
    <property type="entry name" value="GGDEF"/>
    <property type="match status" value="1"/>
</dbReference>